<dbReference type="EMBL" id="GL377311">
    <property type="protein sequence ID" value="EFI93522.1"/>
    <property type="molecule type" value="Genomic_DNA"/>
</dbReference>
<gene>
    <name evidence="2" type="ORF">SCHCODRAFT_112817</name>
</gene>
<dbReference type="GeneID" id="9591893"/>
<dbReference type="Proteomes" id="UP000007431">
    <property type="component" value="Unassembled WGS sequence"/>
</dbReference>
<dbReference type="KEGG" id="scm:SCHCO_02589534"/>
<dbReference type="InterPro" id="IPR032675">
    <property type="entry name" value="LRR_dom_sf"/>
</dbReference>
<dbReference type="AlphaFoldDB" id="D8QG23"/>
<accession>D8QG23</accession>
<dbReference type="RefSeq" id="XP_003028425.1">
    <property type="nucleotide sequence ID" value="XM_003028379.1"/>
</dbReference>
<keyword evidence="3" id="KW-1185">Reference proteome</keyword>
<dbReference type="Gene3D" id="3.80.10.10">
    <property type="entry name" value="Ribonuclease Inhibitor"/>
    <property type="match status" value="1"/>
</dbReference>
<dbReference type="OrthoDB" id="3067012at2759"/>
<dbReference type="VEuPathDB" id="FungiDB:SCHCODRAFT_02589534"/>
<dbReference type="SUPFAM" id="SSF52047">
    <property type="entry name" value="RNI-like"/>
    <property type="match status" value="1"/>
</dbReference>
<proteinExistence type="predicted"/>
<evidence type="ECO:0000313" key="2">
    <source>
        <dbReference type="EMBL" id="EFI93522.1"/>
    </source>
</evidence>
<evidence type="ECO:0008006" key="4">
    <source>
        <dbReference type="Google" id="ProtNLM"/>
    </source>
</evidence>
<protein>
    <recommendedName>
        <fullName evidence="4">F-box domain-containing protein</fullName>
    </recommendedName>
</protein>
<organism evidence="3">
    <name type="scientific">Schizophyllum commune (strain H4-8 / FGSC 9210)</name>
    <name type="common">Split gill fungus</name>
    <dbReference type="NCBI Taxonomy" id="578458"/>
    <lineage>
        <taxon>Eukaryota</taxon>
        <taxon>Fungi</taxon>
        <taxon>Dikarya</taxon>
        <taxon>Basidiomycota</taxon>
        <taxon>Agaricomycotina</taxon>
        <taxon>Agaricomycetes</taxon>
        <taxon>Agaricomycetidae</taxon>
        <taxon>Agaricales</taxon>
        <taxon>Schizophyllaceae</taxon>
        <taxon>Schizophyllum</taxon>
    </lineage>
</organism>
<sequence>MSQALTIEPKQQMPPSAYIHGDHPDPVEVFAAVAALLFLSSINMFPVFDFDPALNFEMHPALLIPELITIIAHMSQRGDACRMARTCRAWHPVALDRVWQQNDFVDSINVLLNTLPTDVYQPYKSWHRGKPYGDSRPRWLRAPTPAEYEHLYQFSSRIRSLTEPGFIELLQITMEHPPPRALFPRLATFTLNGGDSTIPPHILLLPFSSPVLSELDLHLTEHNKKMVIDLDAIYRACAPSLSIHVDVAVLSVIPRFTEGRRDLVHKLTIKNVDAQGWFFMAALPNLQKLHIEGPTSEPTFARIYTVEKPFRALQALHVSSMMDSRPFVADLLQCCGRLSLETLSLEVTQDDAFRRRNPTTNWDDLFRALEGHCAHDSLRTLKLEDKGEMSGIDGDTLKLLAPFSELRTLWIENKNGVVVHERFIGRLMSSWPRLVSLRLAPSVCTAAAEDRAFGDEFGGVVDHYNSARWISTCTIPGLLEFARLGTSLKSLALSVDFEQDLPRYVNWTRNTKIIELDLWNSDMTFPCNVADVILRVFPEAAAEVGVSVVDGQWWDPFPQESRDGALALKWEQVRMIIRMVHRGERRGEHRAKQGLSKVNAGTDEVH</sequence>
<evidence type="ECO:0000256" key="1">
    <source>
        <dbReference type="SAM" id="MobiDB-lite"/>
    </source>
</evidence>
<evidence type="ECO:0000313" key="3">
    <source>
        <dbReference type="Proteomes" id="UP000007431"/>
    </source>
</evidence>
<feature type="non-terminal residue" evidence="2">
    <location>
        <position position="606"/>
    </location>
</feature>
<name>D8QG23_SCHCM</name>
<dbReference type="InParanoid" id="D8QG23"/>
<feature type="region of interest" description="Disordered" evidence="1">
    <location>
        <begin position="585"/>
        <end position="606"/>
    </location>
</feature>
<reference evidence="2 3" key="1">
    <citation type="journal article" date="2010" name="Nat. Biotechnol.">
        <title>Genome sequence of the model mushroom Schizophyllum commune.</title>
        <authorList>
            <person name="Ohm R.A."/>
            <person name="de Jong J.F."/>
            <person name="Lugones L.G."/>
            <person name="Aerts A."/>
            <person name="Kothe E."/>
            <person name="Stajich J.E."/>
            <person name="de Vries R.P."/>
            <person name="Record E."/>
            <person name="Levasseur A."/>
            <person name="Baker S.E."/>
            <person name="Bartholomew K.A."/>
            <person name="Coutinho P.M."/>
            <person name="Erdmann S."/>
            <person name="Fowler T.J."/>
            <person name="Gathman A.C."/>
            <person name="Lombard V."/>
            <person name="Henrissat B."/>
            <person name="Knabe N."/>
            <person name="Kuees U."/>
            <person name="Lilly W.W."/>
            <person name="Lindquist E."/>
            <person name="Lucas S."/>
            <person name="Magnuson J.K."/>
            <person name="Piumi F."/>
            <person name="Raudaskoski M."/>
            <person name="Salamov A."/>
            <person name="Schmutz J."/>
            <person name="Schwarze F.W.M.R."/>
            <person name="vanKuyk P.A."/>
            <person name="Horton J.S."/>
            <person name="Grigoriev I.V."/>
            <person name="Woesten H.A.B."/>
        </authorList>
    </citation>
    <scope>NUCLEOTIDE SEQUENCE [LARGE SCALE GENOMIC DNA]</scope>
    <source>
        <strain evidence="3">H4-8 / FGSC 9210</strain>
    </source>
</reference>
<dbReference type="HOGENOM" id="CLU_525952_0_0_1"/>